<sequence length="357" mass="39780">MIVPRPYSRLNILKINFSRRYSRTMGSVNLKKAQPVDPLAIQPIRPSSSVVLVSPVNQILLLHRVRTSTSFASAHVFPGGNIDQGQDGQLPKDAIQLHQDSLVYRLAAIRECFEESGILLAKSKTGEGIIQLPNSTLQKARHQIHEQKINFLLWLEEIGAHADTDGLVPFTRWVTPIGAKRRFTTQMYLYFMPLSSPAGSAHNVPTTDGGMEHTEVRFDDASNWIQAASKNEIMLFPPQIYLLSHIAKYLTGLEGVTVKDRPEAIMKQRRNLAAFLHRLQDGTDDCAKTSWAEKVISPMTSGKLPDGRVIMTLDSPGPELKTAGRHGDREQVVIAKFTRDGVSSVEVQKRQDVTSKL</sequence>
<comment type="cofactor">
    <cofactor evidence="1">
        <name>Mn(2+)</name>
        <dbReference type="ChEBI" id="CHEBI:29035"/>
    </cofactor>
</comment>
<dbReference type="CDD" id="cd18870">
    <property type="entry name" value="NUDIX_AcylCoAdiphos_Nudt19"/>
    <property type="match status" value="1"/>
</dbReference>
<feature type="domain" description="Nudix hydrolase" evidence="7">
    <location>
        <begin position="43"/>
        <end position="241"/>
    </location>
</feature>
<dbReference type="PROSITE" id="PS51462">
    <property type="entry name" value="NUDIX"/>
    <property type="match status" value="1"/>
</dbReference>
<protein>
    <submittedName>
        <fullName evidence="8">Nucleoside diphosphate-linked moiety X motif 19</fullName>
    </submittedName>
</protein>
<proteinExistence type="predicted"/>
<keyword evidence="5" id="KW-0460">Magnesium</keyword>
<name>A0ABR4MRZ4_9PEZI</name>
<dbReference type="PANTHER" id="PTHR12318">
    <property type="entry name" value="TESTOSTERONE-REGULATED PROTEIN RP2"/>
    <property type="match status" value="1"/>
</dbReference>
<dbReference type="PANTHER" id="PTHR12318:SF0">
    <property type="entry name" value="ACYL-COENZYME A DIPHOSPHATASE NUDT19"/>
    <property type="match status" value="1"/>
</dbReference>
<keyword evidence="9" id="KW-1185">Reference proteome</keyword>
<evidence type="ECO:0000256" key="2">
    <source>
        <dbReference type="ARBA" id="ARBA00001946"/>
    </source>
</evidence>
<keyword evidence="3" id="KW-0479">Metal-binding</keyword>
<dbReference type="SUPFAM" id="SSF55811">
    <property type="entry name" value="Nudix"/>
    <property type="match status" value="1"/>
</dbReference>
<evidence type="ECO:0000313" key="9">
    <source>
        <dbReference type="Proteomes" id="UP001610728"/>
    </source>
</evidence>
<evidence type="ECO:0000256" key="3">
    <source>
        <dbReference type="ARBA" id="ARBA00022723"/>
    </source>
</evidence>
<dbReference type="EMBL" id="JABSNW010000001">
    <property type="protein sequence ID" value="KAL2891056.1"/>
    <property type="molecule type" value="Genomic_DNA"/>
</dbReference>
<accession>A0ABR4MRZ4</accession>
<dbReference type="InterPro" id="IPR039121">
    <property type="entry name" value="NUDT19"/>
</dbReference>
<dbReference type="Gene3D" id="3.90.79.10">
    <property type="entry name" value="Nucleoside Triphosphate Pyrophosphohydrolase"/>
    <property type="match status" value="1"/>
</dbReference>
<reference evidence="8 9" key="1">
    <citation type="submission" date="2020-05" db="EMBL/GenBank/DDBJ databases">
        <title>Ceratocystis lukuohia genome.</title>
        <authorList>
            <person name="Harrington T.C."/>
            <person name="Kim K."/>
            <person name="Mayers C.G."/>
        </authorList>
    </citation>
    <scope>NUCLEOTIDE SEQUENCE [LARGE SCALE GENOMIC DNA]</scope>
    <source>
        <strain evidence="8 9">C4212</strain>
    </source>
</reference>
<keyword evidence="4" id="KW-0378">Hydrolase</keyword>
<evidence type="ECO:0000256" key="5">
    <source>
        <dbReference type="ARBA" id="ARBA00022842"/>
    </source>
</evidence>
<dbReference type="InterPro" id="IPR000086">
    <property type="entry name" value="NUDIX_hydrolase_dom"/>
</dbReference>
<organism evidence="8 9">
    <name type="scientific">Ceratocystis lukuohia</name>
    <dbReference type="NCBI Taxonomy" id="2019550"/>
    <lineage>
        <taxon>Eukaryota</taxon>
        <taxon>Fungi</taxon>
        <taxon>Dikarya</taxon>
        <taxon>Ascomycota</taxon>
        <taxon>Pezizomycotina</taxon>
        <taxon>Sordariomycetes</taxon>
        <taxon>Hypocreomycetidae</taxon>
        <taxon>Microascales</taxon>
        <taxon>Ceratocystidaceae</taxon>
        <taxon>Ceratocystis</taxon>
    </lineage>
</organism>
<dbReference type="InterPro" id="IPR015797">
    <property type="entry name" value="NUDIX_hydrolase-like_dom_sf"/>
</dbReference>
<gene>
    <name evidence="8" type="ORF">HOO65_010414</name>
</gene>
<comment type="cofactor">
    <cofactor evidence="2">
        <name>Mg(2+)</name>
        <dbReference type="ChEBI" id="CHEBI:18420"/>
    </cofactor>
</comment>
<evidence type="ECO:0000256" key="6">
    <source>
        <dbReference type="ARBA" id="ARBA00023211"/>
    </source>
</evidence>
<evidence type="ECO:0000313" key="8">
    <source>
        <dbReference type="EMBL" id="KAL2891056.1"/>
    </source>
</evidence>
<evidence type="ECO:0000256" key="4">
    <source>
        <dbReference type="ARBA" id="ARBA00022801"/>
    </source>
</evidence>
<keyword evidence="6" id="KW-0464">Manganese</keyword>
<dbReference type="RefSeq" id="XP_070862236.1">
    <property type="nucleotide sequence ID" value="XM_071005985.1"/>
</dbReference>
<comment type="caution">
    <text evidence="8">The sequence shown here is derived from an EMBL/GenBank/DDBJ whole genome shotgun (WGS) entry which is preliminary data.</text>
</comment>
<evidence type="ECO:0000256" key="1">
    <source>
        <dbReference type="ARBA" id="ARBA00001936"/>
    </source>
</evidence>
<dbReference type="Proteomes" id="UP001610728">
    <property type="component" value="Unassembled WGS sequence"/>
</dbReference>
<dbReference type="GeneID" id="98114660"/>
<evidence type="ECO:0000259" key="7">
    <source>
        <dbReference type="PROSITE" id="PS51462"/>
    </source>
</evidence>